<accession>A0A819IZ30</accession>
<organism evidence="1 2">
    <name type="scientific">Adineta steineri</name>
    <dbReference type="NCBI Taxonomy" id="433720"/>
    <lineage>
        <taxon>Eukaryota</taxon>
        <taxon>Metazoa</taxon>
        <taxon>Spiralia</taxon>
        <taxon>Gnathifera</taxon>
        <taxon>Rotifera</taxon>
        <taxon>Eurotatoria</taxon>
        <taxon>Bdelloidea</taxon>
        <taxon>Adinetida</taxon>
        <taxon>Adinetidae</taxon>
        <taxon>Adineta</taxon>
    </lineage>
</organism>
<dbReference type="EMBL" id="CAJOAY010002111">
    <property type="protein sequence ID" value="CAF3921724.1"/>
    <property type="molecule type" value="Genomic_DNA"/>
</dbReference>
<dbReference type="Proteomes" id="UP000663881">
    <property type="component" value="Unassembled WGS sequence"/>
</dbReference>
<gene>
    <name evidence="1" type="ORF">OKA104_LOCUS25308</name>
</gene>
<reference evidence="1" key="1">
    <citation type="submission" date="2021-02" db="EMBL/GenBank/DDBJ databases">
        <authorList>
            <person name="Nowell W R."/>
        </authorList>
    </citation>
    <scope>NUCLEOTIDE SEQUENCE</scope>
</reference>
<evidence type="ECO:0000313" key="2">
    <source>
        <dbReference type="Proteomes" id="UP000663881"/>
    </source>
</evidence>
<comment type="caution">
    <text evidence="1">The sequence shown here is derived from an EMBL/GenBank/DDBJ whole genome shotgun (WGS) entry which is preliminary data.</text>
</comment>
<evidence type="ECO:0000313" key="1">
    <source>
        <dbReference type="EMBL" id="CAF3921724.1"/>
    </source>
</evidence>
<dbReference type="AlphaFoldDB" id="A0A819IZ30"/>
<proteinExistence type="predicted"/>
<sequence>MLSREKSKKLIVSTGNLKNTTSTLADTSYIHSNWVQQIKNQELHIHTQNGEDGVLLWIFANIGTINKPPRFVEFGTQEGQQCNTRFLRQQLGWQGLMMDGGHDIPN</sequence>
<feature type="non-terminal residue" evidence="1">
    <location>
        <position position="106"/>
    </location>
</feature>
<name>A0A819IZ30_9BILA</name>
<protein>
    <submittedName>
        <fullName evidence="1">Uncharacterized protein</fullName>
    </submittedName>
</protein>